<dbReference type="InterPro" id="IPR018551">
    <property type="entry name" value="DUF2007"/>
</dbReference>
<name>A0A1A9LJU6_9FLAO</name>
<protein>
    <recommendedName>
        <fullName evidence="1">DUF2007 domain-containing protein</fullName>
    </recommendedName>
</protein>
<dbReference type="AlphaFoldDB" id="A0A1A9LJU6"/>
<keyword evidence="3" id="KW-1185">Reference proteome</keyword>
<feature type="domain" description="DUF2007" evidence="1">
    <location>
        <begin position="11"/>
        <end position="71"/>
    </location>
</feature>
<dbReference type="Proteomes" id="UP000077552">
    <property type="component" value="Unassembled WGS sequence"/>
</dbReference>
<accession>A0A1A9LJU6</accession>
<dbReference type="OrthoDB" id="1149279at2"/>
<dbReference type="Pfam" id="PF09413">
    <property type="entry name" value="DUF2007"/>
    <property type="match status" value="1"/>
</dbReference>
<dbReference type="RefSeq" id="WP_068760828.1">
    <property type="nucleotide sequence ID" value="NZ_LXIE01000001.1"/>
</dbReference>
<proteinExistence type="predicted"/>
<organism evidence="2 3">
    <name type="scientific">Aequorivita soesokkakensis</name>
    <dbReference type="NCBI Taxonomy" id="1385699"/>
    <lineage>
        <taxon>Bacteria</taxon>
        <taxon>Pseudomonadati</taxon>
        <taxon>Bacteroidota</taxon>
        <taxon>Flavobacteriia</taxon>
        <taxon>Flavobacteriales</taxon>
        <taxon>Flavobacteriaceae</taxon>
        <taxon>Aequorivita</taxon>
    </lineage>
</organism>
<dbReference type="EMBL" id="LXIE01000001">
    <property type="protein sequence ID" value="OAD92785.1"/>
    <property type="molecule type" value="Genomic_DNA"/>
</dbReference>
<comment type="caution">
    <text evidence="2">The sequence shown here is derived from an EMBL/GenBank/DDBJ whole genome shotgun (WGS) entry which is preliminary data.</text>
</comment>
<evidence type="ECO:0000259" key="1">
    <source>
        <dbReference type="Pfam" id="PF09413"/>
    </source>
</evidence>
<sequence length="80" mass="8933">MSDNTEETVRIYTGSDILAEALVGRLEDVNITPILRDDEQSGVMFGSGSKFDDQVRVFVRKDELALAQPVVDAFLKEIEE</sequence>
<evidence type="ECO:0000313" key="2">
    <source>
        <dbReference type="EMBL" id="OAD92785.1"/>
    </source>
</evidence>
<gene>
    <name evidence="2" type="ORF">A7A78_02430</name>
</gene>
<reference evidence="2 3" key="1">
    <citation type="submission" date="2016-05" db="EMBL/GenBank/DDBJ databases">
        <title>Genome sequencing of Vitellibacter soesokkakensis RSSK-12.</title>
        <authorList>
            <person name="Thevarajoo S."/>
            <person name="Selvaratnam C."/>
            <person name="Goh K.M."/>
            <person name="Chan K.-G."/>
            <person name="Chong C.S."/>
        </authorList>
    </citation>
    <scope>NUCLEOTIDE SEQUENCE [LARGE SCALE GENOMIC DNA]</scope>
    <source>
        <strain evidence="2 3">RSSK-12</strain>
    </source>
</reference>
<dbReference type="STRING" id="1385699.A7A78_02430"/>
<evidence type="ECO:0000313" key="3">
    <source>
        <dbReference type="Proteomes" id="UP000077552"/>
    </source>
</evidence>